<reference evidence="2" key="1">
    <citation type="submission" date="2016-08" db="EMBL/GenBank/DDBJ databases">
        <authorList>
            <person name="Seilhamer J.J."/>
        </authorList>
    </citation>
    <scope>NUCLEOTIDE SEQUENCE</scope>
    <source>
        <strain evidence="2">86-1</strain>
    </source>
</reference>
<evidence type="ECO:0000313" key="2">
    <source>
        <dbReference type="EMBL" id="SCM73250.1"/>
    </source>
</evidence>
<feature type="region of interest" description="Disordered" evidence="1">
    <location>
        <begin position="41"/>
        <end position="61"/>
    </location>
</feature>
<accession>A0A212L6V2</accession>
<gene>
    <name evidence="2" type="ORF">KL86DES1_21176</name>
</gene>
<proteinExistence type="predicted"/>
<dbReference type="EMBL" id="FMJC01000002">
    <property type="protein sequence ID" value="SCM73250.1"/>
    <property type="molecule type" value="Genomic_DNA"/>
</dbReference>
<evidence type="ECO:0000256" key="1">
    <source>
        <dbReference type="SAM" id="MobiDB-lite"/>
    </source>
</evidence>
<protein>
    <submittedName>
        <fullName evidence="2">Uncharacterized protein</fullName>
    </submittedName>
</protein>
<organism evidence="2">
    <name type="scientific">uncultured Desulfovibrio sp</name>
    <dbReference type="NCBI Taxonomy" id="167968"/>
    <lineage>
        <taxon>Bacteria</taxon>
        <taxon>Pseudomonadati</taxon>
        <taxon>Thermodesulfobacteriota</taxon>
        <taxon>Desulfovibrionia</taxon>
        <taxon>Desulfovibrionales</taxon>
        <taxon>Desulfovibrionaceae</taxon>
        <taxon>Desulfovibrio</taxon>
        <taxon>environmental samples</taxon>
    </lineage>
</organism>
<sequence>MNKRVISETPECSQSKSHPAQVYALRALPRAAPATQKLEKILRAPGRQGGTDGSYENHGWQ</sequence>
<name>A0A212L6V2_9BACT</name>
<dbReference type="AlphaFoldDB" id="A0A212L6V2"/>